<dbReference type="AlphaFoldDB" id="I0EN44"/>
<dbReference type="eggNOG" id="COG3170">
    <property type="taxonomic scope" value="Bacteria"/>
</dbReference>
<name>I0EN44_HELC0</name>
<gene>
    <name evidence="1" type="ordered locus">HCW_05505</name>
</gene>
<dbReference type="PRINTS" id="PR01776">
    <property type="entry name" value="HPOMPFAMILY"/>
</dbReference>
<dbReference type="Pfam" id="PF01856">
    <property type="entry name" value="HP_OMP"/>
    <property type="match status" value="1"/>
</dbReference>
<dbReference type="HOGENOM" id="CLU_026212_5_1_7"/>
<dbReference type="InterPro" id="IPR002718">
    <property type="entry name" value="OMP_Helicobacter"/>
</dbReference>
<sequence length="265" mass="30014">MKRYALAIGLLGGVLQAEQNGYFFGIGYQVGTMQELANSLQSKNQYIKNQIALIDNNPIKPGTTPYIPAFRPGKSQQNATLNGLNIMLGFRQFFGKKKWFGLRYYGLFDYNHAQVDLGLYTNTLDLFTWGAGMDALWNVYHKEMCNRHVDVGFFTGVAIAGQSWKSDLLSKYEHVGKINSTYVQFIFNFGVRIHWTSASNGSKYQGGSSIGAKFKKHLYNVPNYLHGAEYGVRIPTINDPYYMGMGGDVKLRRVYSIYLNYVFGF</sequence>
<organism evidence="1 2">
    <name type="scientific">Helicobacter cetorum (strain ATCC BAA-429 / MIT 00-7128)</name>
    <dbReference type="NCBI Taxonomy" id="182217"/>
    <lineage>
        <taxon>Bacteria</taxon>
        <taxon>Pseudomonadati</taxon>
        <taxon>Campylobacterota</taxon>
        <taxon>Epsilonproteobacteria</taxon>
        <taxon>Campylobacterales</taxon>
        <taxon>Helicobacteraceae</taxon>
        <taxon>Helicobacter</taxon>
    </lineage>
</organism>
<dbReference type="RefSeq" id="WP_014661233.1">
    <property type="nucleotide sequence ID" value="NC_017737.1"/>
</dbReference>
<dbReference type="Proteomes" id="UP000005010">
    <property type="component" value="Chromosome"/>
</dbReference>
<dbReference type="EMBL" id="CP003479">
    <property type="protein sequence ID" value="AFI04363.1"/>
    <property type="molecule type" value="Genomic_DNA"/>
</dbReference>
<keyword evidence="2" id="KW-1185">Reference proteome</keyword>
<protein>
    <submittedName>
        <fullName evidence="1">Outer membrane protein HopG, putative signal peptide</fullName>
    </submittedName>
</protein>
<dbReference type="STRING" id="182217.HCW_05505"/>
<evidence type="ECO:0000313" key="2">
    <source>
        <dbReference type="Proteomes" id="UP000005010"/>
    </source>
</evidence>
<dbReference type="KEGG" id="hce:HCW_05505"/>
<reference evidence="2" key="1">
    <citation type="submission" date="2012-04" db="EMBL/GenBank/DDBJ databases">
        <title>Complete genome sequence of Helicobacter cetorum strain MIT 00-7128.</title>
        <authorList>
            <person name="Kersulyte D."/>
            <person name="Berg D.E."/>
        </authorList>
    </citation>
    <scope>NUCLEOTIDE SEQUENCE [LARGE SCALE GENOMIC DNA]</scope>
    <source>
        <strain evidence="2">MIT 00-7128</strain>
    </source>
</reference>
<dbReference type="PATRIC" id="fig|182217.3.peg.1168"/>
<accession>I0EN44</accession>
<proteinExistence type="predicted"/>
<evidence type="ECO:0000313" key="1">
    <source>
        <dbReference type="EMBL" id="AFI04363.1"/>
    </source>
</evidence>